<evidence type="ECO:0000313" key="7">
    <source>
        <dbReference type="Proteomes" id="UP000792457"/>
    </source>
</evidence>
<evidence type="ECO:0000256" key="4">
    <source>
        <dbReference type="ARBA" id="ARBA00022989"/>
    </source>
</evidence>
<dbReference type="EMBL" id="KZ308443">
    <property type="protein sequence ID" value="KAG8229707.1"/>
    <property type="molecule type" value="Genomic_DNA"/>
</dbReference>
<evidence type="ECO:0000313" key="6">
    <source>
        <dbReference type="EMBL" id="KAG8229707.1"/>
    </source>
</evidence>
<comment type="caution">
    <text evidence="6">The sequence shown here is derived from an EMBL/GenBank/DDBJ whole genome shotgun (WGS) entry which is preliminary data.</text>
</comment>
<reference evidence="6" key="1">
    <citation type="submission" date="2013-04" db="EMBL/GenBank/DDBJ databases">
        <authorList>
            <person name="Qu J."/>
            <person name="Murali S.C."/>
            <person name="Bandaranaike D."/>
            <person name="Bellair M."/>
            <person name="Blankenburg K."/>
            <person name="Chao H."/>
            <person name="Dinh H."/>
            <person name="Doddapaneni H."/>
            <person name="Downs B."/>
            <person name="Dugan-Rocha S."/>
            <person name="Elkadiri S."/>
            <person name="Gnanaolivu R.D."/>
            <person name="Hernandez B."/>
            <person name="Javaid M."/>
            <person name="Jayaseelan J.C."/>
            <person name="Lee S."/>
            <person name="Li M."/>
            <person name="Ming W."/>
            <person name="Munidasa M."/>
            <person name="Muniz J."/>
            <person name="Nguyen L."/>
            <person name="Ongeri F."/>
            <person name="Osuji N."/>
            <person name="Pu L.-L."/>
            <person name="Puazo M."/>
            <person name="Qu C."/>
            <person name="Quiroz J."/>
            <person name="Raj R."/>
            <person name="Weissenberger G."/>
            <person name="Xin Y."/>
            <person name="Zou X."/>
            <person name="Han Y."/>
            <person name="Richards S."/>
            <person name="Worley K."/>
            <person name="Muzny D."/>
            <person name="Gibbs R."/>
        </authorList>
    </citation>
    <scope>NUCLEOTIDE SEQUENCE</scope>
    <source>
        <strain evidence="6">Sampled in the wild</strain>
    </source>
</reference>
<dbReference type="Pfam" id="PF04930">
    <property type="entry name" value="FUN14"/>
    <property type="match status" value="1"/>
</dbReference>
<evidence type="ECO:0008006" key="8">
    <source>
        <dbReference type="Google" id="ProtNLM"/>
    </source>
</evidence>
<evidence type="ECO:0000256" key="5">
    <source>
        <dbReference type="ARBA" id="ARBA00023136"/>
    </source>
</evidence>
<keyword evidence="3" id="KW-0812">Transmembrane</keyword>
<organism evidence="6 7">
    <name type="scientific">Ladona fulva</name>
    <name type="common">Scarce chaser dragonfly</name>
    <name type="synonym">Libellula fulva</name>
    <dbReference type="NCBI Taxonomy" id="123851"/>
    <lineage>
        <taxon>Eukaryota</taxon>
        <taxon>Metazoa</taxon>
        <taxon>Ecdysozoa</taxon>
        <taxon>Arthropoda</taxon>
        <taxon>Hexapoda</taxon>
        <taxon>Insecta</taxon>
        <taxon>Pterygota</taxon>
        <taxon>Palaeoptera</taxon>
        <taxon>Odonata</taxon>
        <taxon>Epiprocta</taxon>
        <taxon>Anisoptera</taxon>
        <taxon>Libelluloidea</taxon>
        <taxon>Libellulidae</taxon>
        <taxon>Ladona</taxon>
    </lineage>
</organism>
<dbReference type="PANTHER" id="PTHR21346:SF0">
    <property type="entry name" value="RE45833P"/>
    <property type="match status" value="1"/>
</dbReference>
<dbReference type="AlphaFoldDB" id="A0A8K0K8I5"/>
<name>A0A8K0K8I5_LADFU</name>
<reference evidence="6" key="2">
    <citation type="submission" date="2017-10" db="EMBL/GenBank/DDBJ databases">
        <title>Ladona fulva Genome sequencing and assembly.</title>
        <authorList>
            <person name="Murali S."/>
            <person name="Richards S."/>
            <person name="Bandaranaike D."/>
            <person name="Bellair M."/>
            <person name="Blankenburg K."/>
            <person name="Chao H."/>
            <person name="Dinh H."/>
            <person name="Doddapaneni H."/>
            <person name="Dugan-Rocha S."/>
            <person name="Elkadiri S."/>
            <person name="Gnanaolivu R."/>
            <person name="Hernandez B."/>
            <person name="Skinner E."/>
            <person name="Javaid M."/>
            <person name="Lee S."/>
            <person name="Li M."/>
            <person name="Ming W."/>
            <person name="Munidasa M."/>
            <person name="Muniz J."/>
            <person name="Nguyen L."/>
            <person name="Hughes D."/>
            <person name="Osuji N."/>
            <person name="Pu L.-L."/>
            <person name="Puazo M."/>
            <person name="Qu C."/>
            <person name="Quiroz J."/>
            <person name="Raj R."/>
            <person name="Weissenberger G."/>
            <person name="Xin Y."/>
            <person name="Zou X."/>
            <person name="Han Y."/>
            <person name="Worley K."/>
            <person name="Muzny D."/>
            <person name="Gibbs R."/>
        </authorList>
    </citation>
    <scope>NUCLEOTIDE SEQUENCE</scope>
    <source>
        <strain evidence="6">Sampled in the wild</strain>
    </source>
</reference>
<protein>
    <recommendedName>
        <fullName evidence="8">FUN14 domain-containing protein 1</fullName>
    </recommendedName>
</protein>
<comment type="similarity">
    <text evidence="2">Belongs to the FUN14 family.</text>
</comment>
<evidence type="ECO:0000256" key="1">
    <source>
        <dbReference type="ARBA" id="ARBA00004374"/>
    </source>
</evidence>
<dbReference type="OrthoDB" id="163794at2759"/>
<evidence type="ECO:0000256" key="3">
    <source>
        <dbReference type="ARBA" id="ARBA00022692"/>
    </source>
</evidence>
<dbReference type="Proteomes" id="UP000792457">
    <property type="component" value="Unassembled WGS sequence"/>
</dbReference>
<sequence>MLTMSKAKENDKELAKVEEMAKTTKGLIEKILGDVSKSSAGKQIALGGASGWCTGYLAMKVGKVAAMAVGGGIILLQVANHQGYININWDKIYRKVDKVVDKVEEKATGEKAPWMNKACQFAQENSYLAAGFVGGLLIGVASS</sequence>
<keyword evidence="5" id="KW-0472">Membrane</keyword>
<evidence type="ECO:0000256" key="2">
    <source>
        <dbReference type="ARBA" id="ARBA00009160"/>
    </source>
</evidence>
<proteinExistence type="inferred from homology"/>
<keyword evidence="7" id="KW-1185">Reference proteome</keyword>
<dbReference type="GO" id="GO:0000422">
    <property type="term" value="P:autophagy of mitochondrion"/>
    <property type="evidence" value="ECO:0007669"/>
    <property type="project" value="TreeGrafter"/>
</dbReference>
<dbReference type="PANTHER" id="PTHR21346">
    <property type="entry name" value="FUN14 DOMAIN CONTAINING"/>
    <property type="match status" value="1"/>
</dbReference>
<gene>
    <name evidence="6" type="ORF">J437_LFUL009832</name>
</gene>
<accession>A0A8K0K8I5</accession>
<keyword evidence="4" id="KW-1133">Transmembrane helix</keyword>
<dbReference type="InterPro" id="IPR007014">
    <property type="entry name" value="FUN14"/>
</dbReference>
<comment type="subcellular location">
    <subcellularLocation>
        <location evidence="1">Mitochondrion outer membrane</location>
        <topology evidence="1">Multi-pass membrane protein</topology>
    </subcellularLocation>
</comment>
<dbReference type="GO" id="GO:0005741">
    <property type="term" value="C:mitochondrial outer membrane"/>
    <property type="evidence" value="ECO:0007669"/>
    <property type="project" value="UniProtKB-SubCell"/>
</dbReference>